<sequence length="93" mass="10645">MPTGGCISLERPQQCCRSFEFQPSSLIAQVFRCSHFNGDMYCRWVVGALDSAWRAVYGYLLASRRPQTAIDKLFALWSNNTEPSSTYVTRQRD</sequence>
<organism evidence="1 2">
    <name type="scientific">Rhizopogon vinicolor AM-OR11-026</name>
    <dbReference type="NCBI Taxonomy" id="1314800"/>
    <lineage>
        <taxon>Eukaryota</taxon>
        <taxon>Fungi</taxon>
        <taxon>Dikarya</taxon>
        <taxon>Basidiomycota</taxon>
        <taxon>Agaricomycotina</taxon>
        <taxon>Agaricomycetes</taxon>
        <taxon>Agaricomycetidae</taxon>
        <taxon>Boletales</taxon>
        <taxon>Suillineae</taxon>
        <taxon>Rhizopogonaceae</taxon>
        <taxon>Rhizopogon</taxon>
    </lineage>
</organism>
<dbReference type="OrthoDB" id="7777654at2759"/>
<keyword evidence="2" id="KW-1185">Reference proteome</keyword>
<name>A0A1B7MU07_9AGAM</name>
<gene>
    <name evidence="1" type="ORF">K503DRAFT_329015</name>
</gene>
<dbReference type="Proteomes" id="UP000092154">
    <property type="component" value="Unassembled WGS sequence"/>
</dbReference>
<evidence type="ECO:0000313" key="1">
    <source>
        <dbReference type="EMBL" id="OAX36089.1"/>
    </source>
</evidence>
<reference evidence="1 2" key="1">
    <citation type="submission" date="2016-06" db="EMBL/GenBank/DDBJ databases">
        <title>Comparative genomics of the ectomycorrhizal sister species Rhizopogon vinicolor and Rhizopogon vesiculosus (Basidiomycota: Boletales) reveals a divergence of the mating type B locus.</title>
        <authorList>
            <consortium name="DOE Joint Genome Institute"/>
            <person name="Mujic A.B."/>
            <person name="Kuo A."/>
            <person name="Tritt A."/>
            <person name="Lipzen A."/>
            <person name="Chen C."/>
            <person name="Johnson J."/>
            <person name="Sharma A."/>
            <person name="Barry K."/>
            <person name="Grigoriev I.V."/>
            <person name="Spatafora J.W."/>
        </authorList>
    </citation>
    <scope>NUCLEOTIDE SEQUENCE [LARGE SCALE GENOMIC DNA]</scope>
    <source>
        <strain evidence="1 2">AM-OR11-026</strain>
    </source>
</reference>
<protein>
    <submittedName>
        <fullName evidence="1">Uncharacterized protein</fullName>
    </submittedName>
</protein>
<dbReference type="InParanoid" id="A0A1B7MU07"/>
<dbReference type="EMBL" id="KV448443">
    <property type="protein sequence ID" value="OAX36089.1"/>
    <property type="molecule type" value="Genomic_DNA"/>
</dbReference>
<accession>A0A1B7MU07</accession>
<evidence type="ECO:0000313" key="2">
    <source>
        <dbReference type="Proteomes" id="UP000092154"/>
    </source>
</evidence>
<proteinExistence type="predicted"/>
<dbReference type="AlphaFoldDB" id="A0A1B7MU07"/>
<dbReference type="STRING" id="1314800.A0A1B7MU07"/>